<dbReference type="RefSeq" id="WP_172989102.1">
    <property type="nucleotide sequence ID" value="NZ_CP054038.1"/>
</dbReference>
<dbReference type="AlphaFoldDB" id="A0A7D4TFM0"/>
<keyword evidence="1" id="KW-0560">Oxidoreductase</keyword>
<evidence type="ECO:0000256" key="1">
    <source>
        <dbReference type="ARBA" id="ARBA00023002"/>
    </source>
</evidence>
<reference evidence="5 6" key="1">
    <citation type="submission" date="2020-05" db="EMBL/GenBank/DDBJ databases">
        <title>Strain PA2F3 complete genome.</title>
        <authorList>
            <person name="Kim Y.-S."/>
            <person name="Kim S.-J."/>
            <person name="Jung H.-k."/>
            <person name="Kim S.-E."/>
            <person name="Kim K.-H."/>
        </authorList>
    </citation>
    <scope>NUCLEOTIDE SEQUENCE [LARGE SCALE GENOMIC DNA]</scope>
    <source>
        <strain evidence="5 6">PA2F3</strain>
    </source>
</reference>
<dbReference type="GO" id="GO:0016491">
    <property type="term" value="F:oxidoreductase activity"/>
    <property type="evidence" value="ECO:0007669"/>
    <property type="project" value="UniProtKB-KW"/>
</dbReference>
<dbReference type="SUPFAM" id="SSF51735">
    <property type="entry name" value="NAD(P)-binding Rossmann-fold domains"/>
    <property type="match status" value="1"/>
</dbReference>
<evidence type="ECO:0000313" key="6">
    <source>
        <dbReference type="Proteomes" id="UP000502498"/>
    </source>
</evidence>
<feature type="domain" description="Gfo/Idh/MocA-like oxidoreductase N-terminal" evidence="3">
    <location>
        <begin position="6"/>
        <end position="121"/>
    </location>
</feature>
<dbReference type="InterPro" id="IPR036291">
    <property type="entry name" value="NAD(P)-bd_dom_sf"/>
</dbReference>
<proteinExistence type="predicted"/>
<evidence type="ECO:0000259" key="3">
    <source>
        <dbReference type="Pfam" id="PF01408"/>
    </source>
</evidence>
<dbReference type="SUPFAM" id="SSF55347">
    <property type="entry name" value="Glyceraldehyde-3-phosphate dehydrogenase-like, C-terminal domain"/>
    <property type="match status" value="1"/>
</dbReference>
<dbReference type="Pfam" id="PF01408">
    <property type="entry name" value="GFO_IDH_MocA"/>
    <property type="match status" value="1"/>
</dbReference>
<dbReference type="GO" id="GO:0000166">
    <property type="term" value="F:nucleotide binding"/>
    <property type="evidence" value="ECO:0007669"/>
    <property type="project" value="InterPro"/>
</dbReference>
<evidence type="ECO:0000259" key="4">
    <source>
        <dbReference type="Pfam" id="PF22725"/>
    </source>
</evidence>
<feature type="domain" description="GFO/IDH/MocA-like oxidoreductase" evidence="4">
    <location>
        <begin position="131"/>
        <end position="259"/>
    </location>
</feature>
<dbReference type="EMBL" id="CP054038">
    <property type="protein sequence ID" value="QKJ18661.1"/>
    <property type="molecule type" value="Genomic_DNA"/>
</dbReference>
<sequence>MSLPRLGIAGVHGHGRSHVDAALALQRAGAVELVAVADPRGGGDVPDGTTVFADAEAMLAGIPLDVAVLSTPIPTHADLTLRALDAGAHVLLEKPPVVSGEEHRRVVQGAMDAGRGVQVGFQSLGSDGIDAARDLVASGAIGDLVHIGAVGQWSRSEEYWRRAPWAGHRVRAGRLVADGAATNPLAHALATALAIAGAAALDDVVAVDLDMYRANDIATDDTSSMLLTLASGTVVAAGLAVTAARRHEPYVLLRGTRGHALYWYTLDVLSLHPSGAHLPRTWVFPRAGLLADLVDYARTGSPLRVPLDATGAFTRVLESIVAAPAPASIGAAHIEVRRGGDESFRVVRGVEEWTERVAWEARTFAQLGAPWAAPAG</sequence>
<evidence type="ECO:0000256" key="2">
    <source>
        <dbReference type="ARBA" id="ARBA00023027"/>
    </source>
</evidence>
<organism evidence="5 6">
    <name type="scientific">Microbacterium hominis</name>
    <dbReference type="NCBI Taxonomy" id="162426"/>
    <lineage>
        <taxon>Bacteria</taxon>
        <taxon>Bacillati</taxon>
        <taxon>Actinomycetota</taxon>
        <taxon>Actinomycetes</taxon>
        <taxon>Micrococcales</taxon>
        <taxon>Microbacteriaceae</taxon>
        <taxon>Microbacterium</taxon>
    </lineage>
</organism>
<accession>A0A7D4TFM0</accession>
<dbReference type="PANTHER" id="PTHR43818:SF11">
    <property type="entry name" value="BCDNA.GH03377"/>
    <property type="match status" value="1"/>
</dbReference>
<dbReference type="Gene3D" id="3.40.50.720">
    <property type="entry name" value="NAD(P)-binding Rossmann-like Domain"/>
    <property type="match status" value="1"/>
</dbReference>
<dbReference type="Gene3D" id="3.30.360.10">
    <property type="entry name" value="Dihydrodipicolinate Reductase, domain 2"/>
    <property type="match status" value="1"/>
</dbReference>
<protein>
    <submittedName>
        <fullName evidence="5">Gfo/Idh/MocA family oxidoreductase</fullName>
    </submittedName>
</protein>
<dbReference type="Proteomes" id="UP000502498">
    <property type="component" value="Chromosome"/>
</dbReference>
<dbReference type="InterPro" id="IPR000683">
    <property type="entry name" value="Gfo/Idh/MocA-like_OxRdtase_N"/>
</dbReference>
<keyword evidence="2" id="KW-0520">NAD</keyword>
<dbReference type="InterPro" id="IPR050463">
    <property type="entry name" value="Gfo/Idh/MocA_oxidrdct_glycsds"/>
</dbReference>
<gene>
    <name evidence="5" type="ORF">HQM25_04180</name>
</gene>
<dbReference type="Pfam" id="PF22725">
    <property type="entry name" value="GFO_IDH_MocA_C3"/>
    <property type="match status" value="1"/>
</dbReference>
<evidence type="ECO:0000313" key="5">
    <source>
        <dbReference type="EMBL" id="QKJ18661.1"/>
    </source>
</evidence>
<dbReference type="PANTHER" id="PTHR43818">
    <property type="entry name" value="BCDNA.GH03377"/>
    <property type="match status" value="1"/>
</dbReference>
<name>A0A7D4TFM0_9MICO</name>
<dbReference type="InterPro" id="IPR055170">
    <property type="entry name" value="GFO_IDH_MocA-like_dom"/>
</dbReference>